<gene>
    <name evidence="1" type="ORF">B0H67DRAFT_188117</name>
</gene>
<sequence>MLLQCPQVRARSPLFNDLVSSPWVSDVCAGPIGPTQSRLPLVFSSSMHACVLATLCRATTALAAAFPLRLSSGPPHCLLAGLGVSVSLTVFSLPLSGSCPRWFHRRPGTALAIQPKVLRTRFFDIPHRSCQPSPRQYRQGKTVWLSSPMLWGSSILLSPRPIACGLPLFEEAFQPGPRRPAVIATVRCQVPGTALVIDSCGCPCRPCPVFGCCLDIFSAWTGPSTGINSTSVLPKSRVLGNGFITTTGIPRELP</sequence>
<dbReference type="Proteomes" id="UP001172102">
    <property type="component" value="Unassembled WGS sequence"/>
</dbReference>
<name>A0AA40E157_9PEZI</name>
<proteinExistence type="predicted"/>
<organism evidence="1 2">
    <name type="scientific">Lasiosphaeris hirsuta</name>
    <dbReference type="NCBI Taxonomy" id="260670"/>
    <lineage>
        <taxon>Eukaryota</taxon>
        <taxon>Fungi</taxon>
        <taxon>Dikarya</taxon>
        <taxon>Ascomycota</taxon>
        <taxon>Pezizomycotina</taxon>
        <taxon>Sordariomycetes</taxon>
        <taxon>Sordariomycetidae</taxon>
        <taxon>Sordariales</taxon>
        <taxon>Lasiosphaeriaceae</taxon>
        <taxon>Lasiosphaeris</taxon>
    </lineage>
</organism>
<keyword evidence="2" id="KW-1185">Reference proteome</keyword>
<protein>
    <submittedName>
        <fullName evidence="1">Uncharacterized protein</fullName>
    </submittedName>
</protein>
<dbReference type="EMBL" id="JAUKUA010000003">
    <property type="protein sequence ID" value="KAK0720441.1"/>
    <property type="molecule type" value="Genomic_DNA"/>
</dbReference>
<reference evidence="1" key="1">
    <citation type="submission" date="2023-06" db="EMBL/GenBank/DDBJ databases">
        <title>Genome-scale phylogeny and comparative genomics of the fungal order Sordariales.</title>
        <authorList>
            <consortium name="Lawrence Berkeley National Laboratory"/>
            <person name="Hensen N."/>
            <person name="Bonometti L."/>
            <person name="Westerberg I."/>
            <person name="Brannstrom I.O."/>
            <person name="Guillou S."/>
            <person name="Cros-Aarteil S."/>
            <person name="Calhoun S."/>
            <person name="Haridas S."/>
            <person name="Kuo A."/>
            <person name="Mondo S."/>
            <person name="Pangilinan J."/>
            <person name="Riley R."/>
            <person name="Labutti K."/>
            <person name="Andreopoulos B."/>
            <person name="Lipzen A."/>
            <person name="Chen C."/>
            <person name="Yanf M."/>
            <person name="Daum C."/>
            <person name="Ng V."/>
            <person name="Clum A."/>
            <person name="Steindorff A."/>
            <person name="Ohm R."/>
            <person name="Martin F."/>
            <person name="Silar P."/>
            <person name="Natvig D."/>
            <person name="Lalanne C."/>
            <person name="Gautier V."/>
            <person name="Ament-Velasquez S.L."/>
            <person name="Kruys A."/>
            <person name="Hutchinson M.I."/>
            <person name="Powell A.J."/>
            <person name="Barry K."/>
            <person name="Miller A.N."/>
            <person name="Grigoriev I.V."/>
            <person name="Debuchy R."/>
            <person name="Gladieux P."/>
            <person name="Thoren M.H."/>
            <person name="Johannesson H."/>
        </authorList>
    </citation>
    <scope>NUCLEOTIDE SEQUENCE</scope>
    <source>
        <strain evidence="1">SMH4607-1</strain>
    </source>
</reference>
<comment type="caution">
    <text evidence="1">The sequence shown here is derived from an EMBL/GenBank/DDBJ whole genome shotgun (WGS) entry which is preliminary data.</text>
</comment>
<evidence type="ECO:0000313" key="2">
    <source>
        <dbReference type="Proteomes" id="UP001172102"/>
    </source>
</evidence>
<evidence type="ECO:0000313" key="1">
    <source>
        <dbReference type="EMBL" id="KAK0720441.1"/>
    </source>
</evidence>
<dbReference type="AlphaFoldDB" id="A0AA40E157"/>
<accession>A0AA40E157</accession>